<evidence type="ECO:0000313" key="8">
    <source>
        <dbReference type="EMBL" id="MFC3205896.1"/>
    </source>
</evidence>
<dbReference type="RefSeq" id="WP_378219715.1">
    <property type="nucleotide sequence ID" value="NZ_JBHRTK010000008.1"/>
</dbReference>
<organism evidence="8 9">
    <name type="scientific">Aquamicrobium soli</name>
    <dbReference type="NCBI Taxonomy" id="1811518"/>
    <lineage>
        <taxon>Bacteria</taxon>
        <taxon>Pseudomonadati</taxon>
        <taxon>Pseudomonadota</taxon>
        <taxon>Alphaproteobacteria</taxon>
        <taxon>Hyphomicrobiales</taxon>
        <taxon>Phyllobacteriaceae</taxon>
        <taxon>Aquamicrobium</taxon>
    </lineage>
</organism>
<dbReference type="SMART" id="SM00382">
    <property type="entry name" value="AAA"/>
    <property type="match status" value="2"/>
</dbReference>
<dbReference type="Pfam" id="PF00005">
    <property type="entry name" value="ABC_tran"/>
    <property type="match status" value="2"/>
</dbReference>
<dbReference type="CDD" id="cd03216">
    <property type="entry name" value="ABC_Carb_Monos_I"/>
    <property type="match status" value="1"/>
</dbReference>
<dbReference type="InterPro" id="IPR050107">
    <property type="entry name" value="ABC_carbohydrate_import_ATPase"/>
</dbReference>
<keyword evidence="9" id="KW-1185">Reference proteome</keyword>
<dbReference type="PROSITE" id="PS00211">
    <property type="entry name" value="ABC_TRANSPORTER_1"/>
    <property type="match status" value="1"/>
</dbReference>
<keyword evidence="3" id="KW-0762">Sugar transport</keyword>
<dbReference type="PANTHER" id="PTHR43790">
    <property type="entry name" value="CARBOHYDRATE TRANSPORT ATP-BINDING PROTEIN MG119-RELATED"/>
    <property type="match status" value="1"/>
</dbReference>
<feature type="domain" description="ABC transporter" evidence="7">
    <location>
        <begin position="5"/>
        <end position="241"/>
    </location>
</feature>
<dbReference type="InterPro" id="IPR003439">
    <property type="entry name" value="ABC_transporter-like_ATP-bd"/>
</dbReference>
<dbReference type="PANTHER" id="PTHR43790:SF9">
    <property type="entry name" value="GALACTOFURANOSE TRANSPORTER ATP-BINDING PROTEIN YTFR"/>
    <property type="match status" value="1"/>
</dbReference>
<dbReference type="CDD" id="cd03215">
    <property type="entry name" value="ABC_Carb_Monos_II"/>
    <property type="match status" value="1"/>
</dbReference>
<dbReference type="PROSITE" id="PS50893">
    <property type="entry name" value="ABC_TRANSPORTER_2"/>
    <property type="match status" value="2"/>
</dbReference>
<gene>
    <name evidence="8" type="ORF">ACFOHJ_06715</name>
</gene>
<protein>
    <submittedName>
        <fullName evidence="8">Sugar ABC transporter ATP-binding protein</fullName>
    </submittedName>
</protein>
<evidence type="ECO:0000256" key="3">
    <source>
        <dbReference type="ARBA" id="ARBA00022597"/>
    </source>
</evidence>
<dbReference type="EMBL" id="JBHRTK010000008">
    <property type="protein sequence ID" value="MFC3205896.1"/>
    <property type="molecule type" value="Genomic_DNA"/>
</dbReference>
<keyword evidence="6 8" id="KW-0067">ATP-binding</keyword>
<dbReference type="GO" id="GO:0005524">
    <property type="term" value="F:ATP binding"/>
    <property type="evidence" value="ECO:0007669"/>
    <property type="project" value="UniProtKB-KW"/>
</dbReference>
<evidence type="ECO:0000256" key="4">
    <source>
        <dbReference type="ARBA" id="ARBA00022737"/>
    </source>
</evidence>
<evidence type="ECO:0000256" key="2">
    <source>
        <dbReference type="ARBA" id="ARBA00022448"/>
    </source>
</evidence>
<comment type="caution">
    <text evidence="8">The sequence shown here is derived from an EMBL/GenBank/DDBJ whole genome shotgun (WGS) entry which is preliminary data.</text>
</comment>
<sequence length="494" mass="53104">MSHLLQIAGVSKSFHGVQVLSGVSLELDAGQVLGIVGENGAGKSTLMKVLAGIYRADEGGIELDGEKYAPHSPREALQAGIVVVHQELSLFPDRSVAENVFVGHLPRNAAGQVRRRPLISRTRDLLSQVGLDVSPTTPVRRLSLAQRQLVEIGRALSRKARVIVMDEPTASLTGHEVQILFDTIARLKAAGVGIIFISHHLEEVFKVCDAVTVMRDGHTVETRRTTDWTEATMVRAMVNRPIDSFFPKRPIEPGRKLLEVSGLSSPKRFDNVSFSVRAGEIYGLAGLVGAGRSEVLRAIFGALPISGGEIHVAGESYKPHSPRASLAQGVVMTTEDRKLDGLVLAFSIRQNIALSTLGRLSRLGVVSLRAMQRLAESSIRNLRIRATSAAQEVRRLSGGNQQKVVLARAMSVSPKLFMLDEPTRGVDVGAKVEVYNLIGDLAEAGSAILIVSSDLPELLGLCDRIGVLRAGRLVGEVERADFSQDGIMSLAAVG</sequence>
<dbReference type="Gene3D" id="3.40.50.300">
    <property type="entry name" value="P-loop containing nucleotide triphosphate hydrolases"/>
    <property type="match status" value="2"/>
</dbReference>
<keyword evidence="4" id="KW-0677">Repeat</keyword>
<evidence type="ECO:0000259" key="7">
    <source>
        <dbReference type="PROSITE" id="PS50893"/>
    </source>
</evidence>
<name>A0ABV7KC28_9HYPH</name>
<keyword evidence="2" id="KW-0813">Transport</keyword>
<evidence type="ECO:0000256" key="6">
    <source>
        <dbReference type="ARBA" id="ARBA00022840"/>
    </source>
</evidence>
<accession>A0ABV7KC28</accession>
<keyword evidence="5" id="KW-0547">Nucleotide-binding</keyword>
<reference evidence="9" key="1">
    <citation type="journal article" date="2019" name="Int. J. Syst. Evol. Microbiol.">
        <title>The Global Catalogue of Microorganisms (GCM) 10K type strain sequencing project: providing services to taxonomists for standard genome sequencing and annotation.</title>
        <authorList>
            <consortium name="The Broad Institute Genomics Platform"/>
            <consortium name="The Broad Institute Genome Sequencing Center for Infectious Disease"/>
            <person name="Wu L."/>
            <person name="Ma J."/>
        </authorList>
    </citation>
    <scope>NUCLEOTIDE SEQUENCE [LARGE SCALE GENOMIC DNA]</scope>
    <source>
        <strain evidence="9">KCTC 52165</strain>
    </source>
</reference>
<dbReference type="InterPro" id="IPR027417">
    <property type="entry name" value="P-loop_NTPase"/>
</dbReference>
<evidence type="ECO:0000256" key="5">
    <source>
        <dbReference type="ARBA" id="ARBA00022741"/>
    </source>
</evidence>
<evidence type="ECO:0000256" key="1">
    <source>
        <dbReference type="ARBA" id="ARBA00005417"/>
    </source>
</evidence>
<dbReference type="Proteomes" id="UP001595583">
    <property type="component" value="Unassembled WGS sequence"/>
</dbReference>
<evidence type="ECO:0000313" key="9">
    <source>
        <dbReference type="Proteomes" id="UP001595583"/>
    </source>
</evidence>
<dbReference type="InterPro" id="IPR003593">
    <property type="entry name" value="AAA+_ATPase"/>
</dbReference>
<feature type="domain" description="ABC transporter" evidence="7">
    <location>
        <begin position="252"/>
        <end position="493"/>
    </location>
</feature>
<dbReference type="SUPFAM" id="SSF52540">
    <property type="entry name" value="P-loop containing nucleoside triphosphate hydrolases"/>
    <property type="match status" value="2"/>
</dbReference>
<dbReference type="InterPro" id="IPR017871">
    <property type="entry name" value="ABC_transporter-like_CS"/>
</dbReference>
<proteinExistence type="inferred from homology"/>
<comment type="similarity">
    <text evidence="1">Belongs to the ABC transporter superfamily.</text>
</comment>